<name>A0ACD5U038_AVESA</name>
<sequence>MSSLANEEDQSVPAYARSAGTTPDDDEEDNVGNVVLVSHSNDKAPLQATSQQVMLEVRAAPSSTGERRLGLDLVAVLDVSISMLKNDRLAKMKTAMDFVIKKLGPVDRLSVVTFSDNADKLCHLRSVTEAFRADLKARVDGLTVVGSTNIRDGLETGLKILADRRVTRGRVAGVFLLSDGDENIGHAAGVDVSHVAVYTFGFGADYDPKVLDEIARKSKGGTFSYVEDGENMTEPFSQILGGLLTVLVQDLKLTVSAPHPGDSAIEKVDSGLYLQTGDANSGTVNVSFGDLFAGEVRKVIIHIILHDVNRRKTAIAMVAHCSYSIQGKPFFSRELTVRIRRMETGSAASSMVPEPVRTELARRRHTIYLEEACAMADRQDMDGADKKLVEAKNDLNLEQQPNPIIDILRATLDKLLELVRLPGPRVAGFRAYLRSLRTSHERERVAATGDVKGARLFETHFTSKFRVQAEEFERRPTMELPPVEDDFKEQRQQEERPREKPPAVVEAWTWWGDGDEQQHRTRSSRARAMVILCTILAIAAIAVVAAVVVLAVIGHNRTPYLSVSDAQLGALQYATQDGTIQNLQLSITILANNVKSKAEASFSSSSVDLALTLHGVDVALLRAPAFVVPPQSSTPLHYNEVASAGLALGPAAMRSMDESLRDGLVPLDLHGKVRTRWKGGGVFHRSHFWMRISCRLRFFFPGNGTVVPADRRRCRSRSP</sequence>
<reference evidence="1" key="2">
    <citation type="submission" date="2025-09" db="UniProtKB">
        <authorList>
            <consortium name="EnsemblPlants"/>
        </authorList>
    </citation>
    <scope>IDENTIFICATION</scope>
</reference>
<proteinExistence type="predicted"/>
<organism evidence="1 2">
    <name type="scientific">Avena sativa</name>
    <name type="common">Oat</name>
    <dbReference type="NCBI Taxonomy" id="4498"/>
    <lineage>
        <taxon>Eukaryota</taxon>
        <taxon>Viridiplantae</taxon>
        <taxon>Streptophyta</taxon>
        <taxon>Embryophyta</taxon>
        <taxon>Tracheophyta</taxon>
        <taxon>Spermatophyta</taxon>
        <taxon>Magnoliopsida</taxon>
        <taxon>Liliopsida</taxon>
        <taxon>Poales</taxon>
        <taxon>Poaceae</taxon>
        <taxon>BOP clade</taxon>
        <taxon>Pooideae</taxon>
        <taxon>Poodae</taxon>
        <taxon>Poeae</taxon>
        <taxon>Poeae Chloroplast Group 1 (Aveneae type)</taxon>
        <taxon>Aveninae</taxon>
        <taxon>Avena</taxon>
    </lineage>
</organism>
<evidence type="ECO:0000313" key="1">
    <source>
        <dbReference type="EnsemblPlants" id="AVESA.00010b.r2.1DG0154580.1.CDS"/>
    </source>
</evidence>
<accession>A0ACD5U038</accession>
<evidence type="ECO:0000313" key="2">
    <source>
        <dbReference type="Proteomes" id="UP001732700"/>
    </source>
</evidence>
<keyword evidence="2" id="KW-1185">Reference proteome</keyword>
<reference evidence="1" key="1">
    <citation type="submission" date="2021-05" db="EMBL/GenBank/DDBJ databases">
        <authorList>
            <person name="Scholz U."/>
            <person name="Mascher M."/>
            <person name="Fiebig A."/>
        </authorList>
    </citation>
    <scope>NUCLEOTIDE SEQUENCE [LARGE SCALE GENOMIC DNA]</scope>
</reference>
<protein>
    <submittedName>
        <fullName evidence="1">Uncharacterized protein</fullName>
    </submittedName>
</protein>
<dbReference type="Proteomes" id="UP001732700">
    <property type="component" value="Chromosome 1D"/>
</dbReference>
<dbReference type="EnsemblPlants" id="AVESA.00010b.r2.1DG0154580.1">
    <property type="protein sequence ID" value="AVESA.00010b.r2.1DG0154580.1.CDS"/>
    <property type="gene ID" value="AVESA.00010b.r2.1DG0154580"/>
</dbReference>